<evidence type="ECO:0000256" key="3">
    <source>
        <dbReference type="ARBA" id="ARBA00022605"/>
    </source>
</evidence>
<evidence type="ECO:0000256" key="5">
    <source>
        <dbReference type="ARBA" id="ARBA00022840"/>
    </source>
</evidence>
<evidence type="ECO:0000256" key="2">
    <source>
        <dbReference type="ARBA" id="ARBA00022598"/>
    </source>
</evidence>
<keyword evidence="1" id="KW-0963">Cytoplasm</keyword>
<dbReference type="PANTHER" id="PTHR30073">
    <property type="entry name" value="ASPARTATE--AMMONIA LIGASE"/>
    <property type="match status" value="1"/>
</dbReference>
<protein>
    <submittedName>
        <fullName evidence="8 11">Aspartate--ammonia ligase</fullName>
    </submittedName>
</protein>
<dbReference type="STRING" id="70667.A0A0X3NQ60"/>
<sequence>MKLPENGIFEYKSKLPLMETQHAIKVVKDTFQTALATKLNLTRVSAPLFVAAESGLNDDLNGYERPISFEFKSKEKAVIIHSLAKWKRMALKRYDFPVGSGLYTDMNAIRRDEDLSPIHSYYVDQWDWELVIRKEDRTYDMLKDVVERIYEALKELEDKIVKAYPCLTRKLPDKITFVSSQELEDLYPEMTPKERERVYSKKHGAIFITQIGKTLKSGNKHDGRAPDYDDWELNGDIIVYYQPLDIALELSSMGIRVDEEAMERQLSLSGQEKRKQFDFHRRLLNGELPYTVGGGIGQSRLCLFFLDKVHIGEVQVSLWSDEIVQDCLKKNIHLL</sequence>
<name>A0A0X3NQ60_SCHSO</name>
<dbReference type="Gene3D" id="3.30.930.10">
    <property type="entry name" value="Bira Bifunctional Protein, Domain 2"/>
    <property type="match status" value="1"/>
</dbReference>
<keyword evidence="5" id="KW-0067">ATP-binding</keyword>
<dbReference type="Proteomes" id="UP000275846">
    <property type="component" value="Unassembled WGS sequence"/>
</dbReference>
<evidence type="ECO:0000259" key="7">
    <source>
        <dbReference type="PROSITE" id="PS50862"/>
    </source>
</evidence>
<evidence type="ECO:0000313" key="11">
    <source>
        <dbReference type="WBParaSite" id="SSLN_0001421701-mRNA-1"/>
    </source>
</evidence>
<evidence type="ECO:0000256" key="4">
    <source>
        <dbReference type="ARBA" id="ARBA00022741"/>
    </source>
</evidence>
<keyword evidence="3" id="KW-0028">Amino-acid biosynthesis</keyword>
<keyword evidence="2 8" id="KW-0436">Ligase</keyword>
<dbReference type="PIRSF" id="PIRSF001555">
    <property type="entry name" value="Asp_ammon_ligase"/>
    <property type="match status" value="1"/>
</dbReference>
<evidence type="ECO:0000313" key="9">
    <source>
        <dbReference type="EMBL" id="VDM00088.1"/>
    </source>
</evidence>
<keyword evidence="10" id="KW-1185">Reference proteome</keyword>
<dbReference type="AlphaFoldDB" id="A0A0X3NQ60"/>
<evidence type="ECO:0000313" key="10">
    <source>
        <dbReference type="Proteomes" id="UP000275846"/>
    </source>
</evidence>
<keyword evidence="6" id="KW-0061">Asparagine biosynthesis</keyword>
<dbReference type="EMBL" id="UYSU01038300">
    <property type="protein sequence ID" value="VDM00088.1"/>
    <property type="molecule type" value="Genomic_DNA"/>
</dbReference>
<dbReference type="NCBIfam" id="TIGR00669">
    <property type="entry name" value="asnA"/>
    <property type="match status" value="1"/>
</dbReference>
<dbReference type="EMBL" id="GEEE01021915">
    <property type="protein sequence ID" value="JAP41310.1"/>
    <property type="molecule type" value="Transcribed_RNA"/>
</dbReference>
<dbReference type="OrthoDB" id="35878at2759"/>
<dbReference type="GO" id="GO:0005829">
    <property type="term" value="C:cytosol"/>
    <property type="evidence" value="ECO:0007669"/>
    <property type="project" value="TreeGrafter"/>
</dbReference>
<reference evidence="9 10" key="3">
    <citation type="submission" date="2018-11" db="EMBL/GenBank/DDBJ databases">
        <authorList>
            <consortium name="Pathogen Informatics"/>
        </authorList>
    </citation>
    <scope>NUCLEOTIDE SEQUENCE [LARGE SCALE GENOMIC DNA]</scope>
    <source>
        <strain evidence="9 10">NST_G2</strain>
    </source>
</reference>
<proteinExistence type="inferred from homology"/>
<dbReference type="GO" id="GO:0005524">
    <property type="term" value="F:ATP binding"/>
    <property type="evidence" value="ECO:0007669"/>
    <property type="project" value="UniProtKB-KW"/>
</dbReference>
<dbReference type="GO" id="GO:0004071">
    <property type="term" value="F:aspartate-ammonia ligase activity"/>
    <property type="evidence" value="ECO:0007669"/>
    <property type="project" value="InterPro"/>
</dbReference>
<dbReference type="PANTHER" id="PTHR30073:SF5">
    <property type="entry name" value="ASPARTATE--AMMONIA LIGASE"/>
    <property type="match status" value="1"/>
</dbReference>
<dbReference type="InterPro" id="IPR004618">
    <property type="entry name" value="AsnA"/>
</dbReference>
<organism evidence="8">
    <name type="scientific">Schistocephalus solidus</name>
    <name type="common">Tapeworm</name>
    <dbReference type="NCBI Taxonomy" id="70667"/>
    <lineage>
        <taxon>Eukaryota</taxon>
        <taxon>Metazoa</taxon>
        <taxon>Spiralia</taxon>
        <taxon>Lophotrochozoa</taxon>
        <taxon>Platyhelminthes</taxon>
        <taxon>Cestoda</taxon>
        <taxon>Eucestoda</taxon>
        <taxon>Diphyllobothriidea</taxon>
        <taxon>Diphyllobothriidae</taxon>
        <taxon>Schistocephalus</taxon>
    </lineage>
</organism>
<dbReference type="PROSITE" id="PS50862">
    <property type="entry name" value="AA_TRNA_LIGASE_II"/>
    <property type="match status" value="1"/>
</dbReference>
<dbReference type="GO" id="GO:0006529">
    <property type="term" value="P:asparagine biosynthetic process"/>
    <property type="evidence" value="ECO:0007669"/>
    <property type="project" value="UniProtKB-KW"/>
</dbReference>
<dbReference type="InterPro" id="IPR045864">
    <property type="entry name" value="aa-tRNA-synth_II/BPL/LPL"/>
</dbReference>
<gene>
    <name evidence="8" type="primary">ASNA</name>
    <name evidence="9" type="ORF">SSLN_LOCUS13702</name>
    <name evidence="8" type="ORF">TR157000</name>
</gene>
<evidence type="ECO:0000256" key="6">
    <source>
        <dbReference type="ARBA" id="ARBA00022888"/>
    </source>
</evidence>
<dbReference type="SUPFAM" id="SSF55681">
    <property type="entry name" value="Class II aaRS and biotin synthetases"/>
    <property type="match status" value="1"/>
</dbReference>
<feature type="domain" description="Aminoacyl-transfer RNA synthetases class-II family profile" evidence="7">
    <location>
        <begin position="111"/>
        <end position="307"/>
    </location>
</feature>
<evidence type="ECO:0000256" key="1">
    <source>
        <dbReference type="ARBA" id="ARBA00022490"/>
    </source>
</evidence>
<evidence type="ECO:0000313" key="8">
    <source>
        <dbReference type="EMBL" id="JAP41310.1"/>
    </source>
</evidence>
<dbReference type="WBParaSite" id="SSLN_0001421701-mRNA-1">
    <property type="protein sequence ID" value="SSLN_0001421701-mRNA-1"/>
    <property type="gene ID" value="SSLN_0001421701"/>
</dbReference>
<dbReference type="Pfam" id="PF03590">
    <property type="entry name" value="AsnA"/>
    <property type="match status" value="1"/>
</dbReference>
<accession>A0A0X3NQ60</accession>
<dbReference type="HAMAP" id="MF_00555">
    <property type="entry name" value="AsnA"/>
    <property type="match status" value="1"/>
</dbReference>
<reference evidence="8" key="1">
    <citation type="submission" date="2016-01" db="EMBL/GenBank/DDBJ databases">
        <title>Reference transcriptome for the parasite Schistocephalus solidus: insights into the molecular evolution of parasitism.</title>
        <authorList>
            <person name="Hebert F.O."/>
            <person name="Grambauer S."/>
            <person name="Barber I."/>
            <person name="Landry C.R."/>
            <person name="Aubin-Horth N."/>
        </authorList>
    </citation>
    <scope>NUCLEOTIDE SEQUENCE</scope>
</reference>
<reference evidence="11" key="2">
    <citation type="submission" date="2016-06" db="UniProtKB">
        <authorList>
            <consortium name="WormBaseParasite"/>
        </authorList>
    </citation>
    <scope>IDENTIFICATION</scope>
</reference>
<keyword evidence="4" id="KW-0547">Nucleotide-binding</keyword>
<dbReference type="InterPro" id="IPR006195">
    <property type="entry name" value="aa-tRNA-synth_II"/>
</dbReference>